<dbReference type="GO" id="GO:0006508">
    <property type="term" value="P:proteolysis"/>
    <property type="evidence" value="ECO:0007669"/>
    <property type="project" value="InterPro"/>
</dbReference>
<keyword evidence="2 3" id="KW-0040">ANK repeat</keyword>
<organism evidence="5 6">
    <name type="scientific">Cloeon dipterum</name>
    <dbReference type="NCBI Taxonomy" id="197152"/>
    <lineage>
        <taxon>Eukaryota</taxon>
        <taxon>Metazoa</taxon>
        <taxon>Ecdysozoa</taxon>
        <taxon>Arthropoda</taxon>
        <taxon>Hexapoda</taxon>
        <taxon>Insecta</taxon>
        <taxon>Pterygota</taxon>
        <taxon>Palaeoptera</taxon>
        <taxon>Ephemeroptera</taxon>
        <taxon>Pisciforma</taxon>
        <taxon>Baetidae</taxon>
        <taxon>Cloeon</taxon>
    </lineage>
</organism>
<dbReference type="GO" id="GO:0004197">
    <property type="term" value="F:cysteine-type endopeptidase activity"/>
    <property type="evidence" value="ECO:0007669"/>
    <property type="project" value="InterPro"/>
</dbReference>
<keyword evidence="6" id="KW-1185">Reference proteome</keyword>
<comment type="caution">
    <text evidence="5">The sequence shown here is derived from an EMBL/GenBank/DDBJ whole genome shotgun (WGS) entry which is preliminary data.</text>
</comment>
<dbReference type="Proteomes" id="UP000494165">
    <property type="component" value="Unassembled WGS sequence"/>
</dbReference>
<proteinExistence type="predicted"/>
<dbReference type="InterPro" id="IPR011600">
    <property type="entry name" value="Pept_C14_caspase"/>
</dbReference>
<evidence type="ECO:0000256" key="2">
    <source>
        <dbReference type="ARBA" id="ARBA00023043"/>
    </source>
</evidence>
<feature type="repeat" description="ANK" evidence="3">
    <location>
        <begin position="365"/>
        <end position="398"/>
    </location>
</feature>
<dbReference type="SUPFAM" id="SSF48403">
    <property type="entry name" value="Ankyrin repeat"/>
    <property type="match status" value="1"/>
</dbReference>
<dbReference type="InterPro" id="IPR001309">
    <property type="entry name" value="Pept_C14_p20"/>
</dbReference>
<dbReference type="PANTHER" id="PTHR24198:SF165">
    <property type="entry name" value="ANKYRIN REPEAT-CONTAINING PROTEIN-RELATED"/>
    <property type="match status" value="1"/>
</dbReference>
<dbReference type="PROSITE" id="PS50208">
    <property type="entry name" value="CASPASE_P20"/>
    <property type="match status" value="1"/>
</dbReference>
<protein>
    <recommendedName>
        <fullName evidence="4">Caspase family p20 domain-containing protein</fullName>
    </recommendedName>
</protein>
<evidence type="ECO:0000256" key="3">
    <source>
        <dbReference type="PROSITE-ProRule" id="PRU00023"/>
    </source>
</evidence>
<dbReference type="Pfam" id="PF00656">
    <property type="entry name" value="Peptidase_C14"/>
    <property type="match status" value="1"/>
</dbReference>
<dbReference type="AlphaFoldDB" id="A0A8S1DNN7"/>
<reference evidence="5 6" key="1">
    <citation type="submission" date="2020-04" db="EMBL/GenBank/DDBJ databases">
        <authorList>
            <person name="Alioto T."/>
            <person name="Alioto T."/>
            <person name="Gomez Garrido J."/>
        </authorList>
    </citation>
    <scope>NUCLEOTIDE SEQUENCE [LARGE SCALE GENOMIC DNA]</scope>
</reference>
<dbReference type="PANTHER" id="PTHR24198">
    <property type="entry name" value="ANKYRIN REPEAT AND PROTEIN KINASE DOMAIN-CONTAINING PROTEIN"/>
    <property type="match status" value="1"/>
</dbReference>
<dbReference type="Gene3D" id="1.25.40.20">
    <property type="entry name" value="Ankyrin repeat-containing domain"/>
    <property type="match status" value="2"/>
</dbReference>
<accession>A0A8S1DNN7</accession>
<sequence length="472" mass="52671">MEKMKRGLGVFDGSTSPARVWTLVVHNDFSNFGDDSRISDKEDVKILRDEFSRRNCEFRELASKSKDEILGVLNQENKLYEIFGADEKAPEAFVLFVLSHGTSDGRIYTDHLSADSSVEESKYEHYFTSDVWNGLHEKNMPKLSNCLKILVFGSCRGPNSELRLMKKTLNDCVVGSKSMWITAKPNSENFVILYSTVEGYVAGHVPFSGGGAMHIAAENDDLILMNLKRENLKAVKFLLGIEGVEIDAKDATDSTPLMLAVEGNHSAVVKYLSKEMAARSGERDLDIIFKSHPPDKLQRGLDEALCDAVDGGHVDLVMDLFERGAVVSKCNKNLRSPLGVAIERNREELVRLLLSLMSHEDQAVAASSALIIAVQKGNLEIVNLLVKEFGADINVRDDSGNSAILLAFIYCESRIIDYLLKFEHLDLVMPSNNGSAPVNFLFHIQDQEVQKRLERRIKVQMKTRELMGQGDL</sequence>
<evidence type="ECO:0000313" key="5">
    <source>
        <dbReference type="EMBL" id="CAB3381718.1"/>
    </source>
</evidence>
<dbReference type="EMBL" id="CADEPI010000243">
    <property type="protein sequence ID" value="CAB3381718.1"/>
    <property type="molecule type" value="Genomic_DNA"/>
</dbReference>
<feature type="domain" description="Caspase family p20" evidence="4">
    <location>
        <begin position="17"/>
        <end position="159"/>
    </location>
</feature>
<dbReference type="InterPro" id="IPR029030">
    <property type="entry name" value="Caspase-like_dom_sf"/>
</dbReference>
<dbReference type="OrthoDB" id="6097640at2759"/>
<evidence type="ECO:0000256" key="1">
    <source>
        <dbReference type="ARBA" id="ARBA00022737"/>
    </source>
</evidence>
<dbReference type="InterPro" id="IPR002110">
    <property type="entry name" value="Ankyrin_rpt"/>
</dbReference>
<evidence type="ECO:0000313" key="6">
    <source>
        <dbReference type="Proteomes" id="UP000494165"/>
    </source>
</evidence>
<name>A0A8S1DNN7_9INSE</name>
<gene>
    <name evidence="5" type="ORF">CLODIP_2_CD00200</name>
</gene>
<dbReference type="InterPro" id="IPR036770">
    <property type="entry name" value="Ankyrin_rpt-contain_sf"/>
</dbReference>
<dbReference type="Gene3D" id="3.40.50.1460">
    <property type="match status" value="1"/>
</dbReference>
<dbReference type="PROSITE" id="PS50088">
    <property type="entry name" value="ANK_REPEAT"/>
    <property type="match status" value="1"/>
</dbReference>
<dbReference type="SMART" id="SM00248">
    <property type="entry name" value="ANK"/>
    <property type="match status" value="6"/>
</dbReference>
<keyword evidence="1" id="KW-0677">Repeat</keyword>
<evidence type="ECO:0000259" key="4">
    <source>
        <dbReference type="PROSITE" id="PS50208"/>
    </source>
</evidence>
<dbReference type="SUPFAM" id="SSF52129">
    <property type="entry name" value="Caspase-like"/>
    <property type="match status" value="1"/>
</dbReference>
<dbReference type="Pfam" id="PF12796">
    <property type="entry name" value="Ank_2"/>
    <property type="match status" value="2"/>
</dbReference>